<keyword evidence="5" id="KW-0812">Transmembrane</keyword>
<keyword evidence="8" id="KW-1185">Reference proteome</keyword>
<keyword evidence="3" id="KW-0325">Glycoprotein</keyword>
<dbReference type="AlphaFoldDB" id="A0AAE0WCJ0"/>
<keyword evidence="5" id="KW-1133">Transmembrane helix</keyword>
<keyword evidence="1" id="KW-0732">Signal</keyword>
<evidence type="ECO:0000256" key="5">
    <source>
        <dbReference type="SAM" id="Phobius"/>
    </source>
</evidence>
<accession>A0AAE0WCJ0</accession>
<dbReference type="InterPro" id="IPR036179">
    <property type="entry name" value="Ig-like_dom_sf"/>
</dbReference>
<feature type="domain" description="Ig-like" evidence="6">
    <location>
        <begin position="226"/>
        <end position="306"/>
    </location>
</feature>
<reference evidence="7" key="3">
    <citation type="submission" date="2023-05" db="EMBL/GenBank/DDBJ databases">
        <authorList>
            <person name="Smith C.H."/>
        </authorList>
    </citation>
    <scope>NUCLEOTIDE SEQUENCE</scope>
    <source>
        <strain evidence="7">CHS0354</strain>
        <tissue evidence="7">Mantle</tissue>
    </source>
</reference>
<keyword evidence="2" id="KW-1015">Disulfide bond</keyword>
<evidence type="ECO:0000259" key="6">
    <source>
        <dbReference type="PROSITE" id="PS50835"/>
    </source>
</evidence>
<dbReference type="InterPro" id="IPR003599">
    <property type="entry name" value="Ig_sub"/>
</dbReference>
<proteinExistence type="predicted"/>
<feature type="domain" description="Ig-like" evidence="6">
    <location>
        <begin position="129"/>
        <end position="219"/>
    </location>
</feature>
<dbReference type="EMBL" id="JAEAOA010002242">
    <property type="protein sequence ID" value="KAK3609631.1"/>
    <property type="molecule type" value="Genomic_DNA"/>
</dbReference>
<dbReference type="PANTHER" id="PTHR44337">
    <property type="entry name" value="CARCINOEMBRYONIC ANTIGEN-RELATED CELL ADHESION MOLECULE 8"/>
    <property type="match status" value="1"/>
</dbReference>
<name>A0AAE0WCJ0_9BIVA</name>
<evidence type="ECO:0000256" key="2">
    <source>
        <dbReference type="ARBA" id="ARBA00023157"/>
    </source>
</evidence>
<dbReference type="Gene3D" id="2.60.40.10">
    <property type="entry name" value="Immunoglobulins"/>
    <property type="match status" value="1"/>
</dbReference>
<dbReference type="InterPro" id="IPR007110">
    <property type="entry name" value="Ig-like_dom"/>
</dbReference>
<evidence type="ECO:0000256" key="1">
    <source>
        <dbReference type="ARBA" id="ARBA00022729"/>
    </source>
</evidence>
<evidence type="ECO:0000313" key="8">
    <source>
        <dbReference type="Proteomes" id="UP001195483"/>
    </source>
</evidence>
<reference evidence="7" key="1">
    <citation type="journal article" date="2021" name="Genome Biol. Evol.">
        <title>A High-Quality Reference Genome for a Parasitic Bivalve with Doubly Uniparental Inheritance (Bivalvia: Unionida).</title>
        <authorList>
            <person name="Smith C.H."/>
        </authorList>
    </citation>
    <scope>NUCLEOTIDE SEQUENCE</scope>
    <source>
        <strain evidence="7">CHS0354</strain>
    </source>
</reference>
<comment type="caution">
    <text evidence="7">The sequence shown here is derived from an EMBL/GenBank/DDBJ whole genome shotgun (WGS) entry which is preliminary data.</text>
</comment>
<gene>
    <name evidence="7" type="ORF">CHS0354_038634</name>
</gene>
<evidence type="ECO:0000256" key="4">
    <source>
        <dbReference type="ARBA" id="ARBA00023319"/>
    </source>
</evidence>
<evidence type="ECO:0000313" key="7">
    <source>
        <dbReference type="EMBL" id="KAK3609631.1"/>
    </source>
</evidence>
<reference evidence="7" key="2">
    <citation type="journal article" date="2021" name="Genome Biol. Evol.">
        <title>Developing a high-quality reference genome for a parasitic bivalve with doubly uniparental inheritance (Bivalvia: Unionida).</title>
        <authorList>
            <person name="Smith C.H."/>
        </authorList>
    </citation>
    <scope>NUCLEOTIDE SEQUENCE</scope>
    <source>
        <strain evidence="7">CHS0354</strain>
        <tissue evidence="7">Mantle</tissue>
    </source>
</reference>
<dbReference type="SUPFAM" id="SSF48726">
    <property type="entry name" value="Immunoglobulin"/>
    <property type="match status" value="1"/>
</dbReference>
<dbReference type="SMART" id="SM00409">
    <property type="entry name" value="IG"/>
    <property type="match status" value="2"/>
</dbReference>
<keyword evidence="5" id="KW-0472">Membrane</keyword>
<keyword evidence="4" id="KW-0393">Immunoglobulin domain</keyword>
<dbReference type="PANTHER" id="PTHR44337:SF13">
    <property type="entry name" value="IMMUNOGLOBULIN SUPERFAMILY MEMBER 23"/>
    <property type="match status" value="1"/>
</dbReference>
<dbReference type="PROSITE" id="PS50835">
    <property type="entry name" value="IG_LIKE"/>
    <property type="match status" value="2"/>
</dbReference>
<sequence length="531" mass="60128">MTRYVPFAFGFYFCCLNYFIFCRSGHFALTGCNATLHWNLGHRPSRLNRILARINDAAGKLIVSTQKELCTSRGNLTVGCVISQQNEDWIISLTLINITTKHSGNYTAWIKEDLHIQTVIKQLIVINTPQIMELGKPIHHKSFAVTCNASYVSDYLTYHWKVNGADLNDTNHIQANSSTLIYTNLTMMDNLSKLVCHLGIRNSGSVTCNCSSEESESYTVLFYYGPINISLTVNRSDIYLQDNEMLEVKCWANCYPDCTYKWESNYINVDNNGLIINSFKERMSGIYTCTARNRETGVTSKSNPIFLHHTKGLPPEQYWMGPIIVSVFLLIVGFGAFMIHCWKNTSRDIDSKNYGRSCSKGGKKGVFSKRSTSERQYTNVARSKTCPNDDHNTCTRSQDLRNSLEYPGPNFRENKYSTTDEAVFSVYDYASDNGNNGYSHETGIITEQSLYDYASPIETCCVVTADIHVAFENYITPIHYPVIPIEMCDSGQNDVLRSERTCITPSRELTNSINEINVHDSDLNIYLTPIA</sequence>
<evidence type="ECO:0000256" key="3">
    <source>
        <dbReference type="ARBA" id="ARBA00023180"/>
    </source>
</evidence>
<protein>
    <recommendedName>
        <fullName evidence="6">Ig-like domain-containing protein</fullName>
    </recommendedName>
</protein>
<dbReference type="InterPro" id="IPR013783">
    <property type="entry name" value="Ig-like_fold"/>
</dbReference>
<dbReference type="InterPro" id="IPR052598">
    <property type="entry name" value="IgSF_CEA-related"/>
</dbReference>
<organism evidence="7 8">
    <name type="scientific">Potamilus streckersoni</name>
    <dbReference type="NCBI Taxonomy" id="2493646"/>
    <lineage>
        <taxon>Eukaryota</taxon>
        <taxon>Metazoa</taxon>
        <taxon>Spiralia</taxon>
        <taxon>Lophotrochozoa</taxon>
        <taxon>Mollusca</taxon>
        <taxon>Bivalvia</taxon>
        <taxon>Autobranchia</taxon>
        <taxon>Heteroconchia</taxon>
        <taxon>Palaeoheterodonta</taxon>
        <taxon>Unionida</taxon>
        <taxon>Unionoidea</taxon>
        <taxon>Unionidae</taxon>
        <taxon>Ambleminae</taxon>
        <taxon>Lampsilini</taxon>
        <taxon>Potamilus</taxon>
    </lineage>
</organism>
<feature type="transmembrane region" description="Helical" evidence="5">
    <location>
        <begin position="318"/>
        <end position="342"/>
    </location>
</feature>
<dbReference type="Proteomes" id="UP001195483">
    <property type="component" value="Unassembled WGS sequence"/>
</dbReference>